<name>A0ABT6WVL4_9ACTN</name>
<evidence type="ECO:0000313" key="1">
    <source>
        <dbReference type="EMBL" id="MDI6103782.1"/>
    </source>
</evidence>
<comment type="caution">
    <text evidence="1">The sequence shown here is derived from an EMBL/GenBank/DDBJ whole genome shotgun (WGS) entry which is preliminary data.</text>
</comment>
<accession>A0ABT6WVL4</accession>
<keyword evidence="2" id="KW-1185">Reference proteome</keyword>
<dbReference type="Proteomes" id="UP001241758">
    <property type="component" value="Unassembled WGS sequence"/>
</dbReference>
<dbReference type="EMBL" id="JASCTH010000027">
    <property type="protein sequence ID" value="MDI6103782.1"/>
    <property type="molecule type" value="Genomic_DNA"/>
</dbReference>
<protein>
    <submittedName>
        <fullName evidence="1">Uncharacterized protein</fullName>
    </submittedName>
</protein>
<sequence length="124" mass="13504">MRTDLGDGWSIDLPPGDGTLTTSRLTWRCATADSILTTLAGEVPPGATGRTSESGRGGVGVRAAWFYPGRLLGYHFIDGDCLETDLAGPDPTWTVTAWRSVRWLRPAPDRSPTADDHRRSPPRR</sequence>
<gene>
    <name evidence="1" type="ORF">QLQ12_34725</name>
</gene>
<dbReference type="RefSeq" id="WP_282765015.1">
    <property type="nucleotide sequence ID" value="NZ_JASCTH010000027.1"/>
</dbReference>
<organism evidence="1 2">
    <name type="scientific">Actinoplanes sandaracinus</name>
    <dbReference type="NCBI Taxonomy" id="3045177"/>
    <lineage>
        <taxon>Bacteria</taxon>
        <taxon>Bacillati</taxon>
        <taxon>Actinomycetota</taxon>
        <taxon>Actinomycetes</taxon>
        <taxon>Micromonosporales</taxon>
        <taxon>Micromonosporaceae</taxon>
        <taxon>Actinoplanes</taxon>
    </lineage>
</organism>
<evidence type="ECO:0000313" key="2">
    <source>
        <dbReference type="Proteomes" id="UP001241758"/>
    </source>
</evidence>
<reference evidence="1 2" key="1">
    <citation type="submission" date="2023-05" db="EMBL/GenBank/DDBJ databases">
        <title>Actinoplanes sp. NEAU-A12 genome sequencing.</title>
        <authorList>
            <person name="Wang Z.-S."/>
        </authorList>
    </citation>
    <scope>NUCLEOTIDE SEQUENCE [LARGE SCALE GENOMIC DNA]</scope>
    <source>
        <strain evidence="1 2">NEAU-A12</strain>
    </source>
</reference>
<proteinExistence type="predicted"/>